<sequence length="156" mass="17315">MWFTAVNSQSTRFLVPFSHLLIFKNLRLAFNRENLFEEILQEPEEIAKRRKETWETLRALQLAMRTLDELPLDGENGNGGHLGGDTTGLPKIHGLPSSSFYSSSSGSHDSYSASPKPSRSRKSSHSGELQSPFHPNADSNGNGRIPASVQYPAVYI</sequence>
<keyword evidence="4" id="KW-1185">Reference proteome</keyword>
<evidence type="ECO:0000313" key="4">
    <source>
        <dbReference type="Proteomes" id="UP000594263"/>
    </source>
</evidence>
<dbReference type="InterPro" id="IPR020850">
    <property type="entry name" value="GED_dom"/>
</dbReference>
<dbReference type="InterPro" id="IPR003130">
    <property type="entry name" value="GED"/>
</dbReference>
<dbReference type="PROSITE" id="PS51388">
    <property type="entry name" value="GED"/>
    <property type="match status" value="1"/>
</dbReference>
<protein>
    <recommendedName>
        <fullName evidence="2">GED domain-containing protein</fullName>
    </recommendedName>
</protein>
<evidence type="ECO:0000259" key="2">
    <source>
        <dbReference type="PROSITE" id="PS51388"/>
    </source>
</evidence>
<name>A0A7N0UQF5_KALFE</name>
<reference evidence="3" key="1">
    <citation type="submission" date="2021-01" db="UniProtKB">
        <authorList>
            <consortium name="EnsemblPlants"/>
        </authorList>
    </citation>
    <scope>IDENTIFICATION</scope>
</reference>
<accession>A0A7N0UQF5</accession>
<evidence type="ECO:0000313" key="3">
    <source>
        <dbReference type="EnsemblPlants" id="Kaladp0081s0149.1.v1.1"/>
    </source>
</evidence>
<dbReference type="Proteomes" id="UP000594263">
    <property type="component" value="Unplaced"/>
</dbReference>
<dbReference type="GO" id="GO:0005525">
    <property type="term" value="F:GTP binding"/>
    <property type="evidence" value="ECO:0007669"/>
    <property type="project" value="InterPro"/>
</dbReference>
<dbReference type="Gramene" id="Kaladp0081s0149.1.v1.1">
    <property type="protein sequence ID" value="Kaladp0081s0149.1.v1.1"/>
    <property type="gene ID" value="Kaladp0081s0149.v1.1"/>
</dbReference>
<dbReference type="OMA" id="HANMETN"/>
<evidence type="ECO:0000256" key="1">
    <source>
        <dbReference type="SAM" id="MobiDB-lite"/>
    </source>
</evidence>
<feature type="compositionally biased region" description="Low complexity" evidence="1">
    <location>
        <begin position="97"/>
        <end position="117"/>
    </location>
</feature>
<feature type="domain" description="GED" evidence="2">
    <location>
        <begin position="1"/>
        <end position="75"/>
    </location>
</feature>
<proteinExistence type="predicted"/>
<feature type="region of interest" description="Disordered" evidence="1">
    <location>
        <begin position="70"/>
        <end position="148"/>
    </location>
</feature>
<feature type="compositionally biased region" description="Gly residues" evidence="1">
    <location>
        <begin position="76"/>
        <end position="86"/>
    </location>
</feature>
<dbReference type="GO" id="GO:0003924">
    <property type="term" value="F:GTPase activity"/>
    <property type="evidence" value="ECO:0007669"/>
    <property type="project" value="InterPro"/>
</dbReference>
<dbReference type="AlphaFoldDB" id="A0A7N0UQF5"/>
<organism evidence="3 4">
    <name type="scientific">Kalanchoe fedtschenkoi</name>
    <name type="common">Lavender scallops</name>
    <name type="synonym">South American air plant</name>
    <dbReference type="NCBI Taxonomy" id="63787"/>
    <lineage>
        <taxon>Eukaryota</taxon>
        <taxon>Viridiplantae</taxon>
        <taxon>Streptophyta</taxon>
        <taxon>Embryophyta</taxon>
        <taxon>Tracheophyta</taxon>
        <taxon>Spermatophyta</taxon>
        <taxon>Magnoliopsida</taxon>
        <taxon>eudicotyledons</taxon>
        <taxon>Gunneridae</taxon>
        <taxon>Pentapetalae</taxon>
        <taxon>Saxifragales</taxon>
        <taxon>Crassulaceae</taxon>
        <taxon>Kalanchoe</taxon>
    </lineage>
</organism>
<dbReference type="Pfam" id="PF02212">
    <property type="entry name" value="GED"/>
    <property type="match status" value="1"/>
</dbReference>
<dbReference type="EnsemblPlants" id="Kaladp0081s0149.1.v1.1">
    <property type="protein sequence ID" value="Kaladp0081s0149.1.v1.1"/>
    <property type="gene ID" value="Kaladp0081s0149.v1.1"/>
</dbReference>